<accession>A0A382M494</accession>
<gene>
    <name evidence="1" type="ORF">METZ01_LOCUS296587</name>
</gene>
<protein>
    <submittedName>
        <fullName evidence="1">Uncharacterized protein</fullName>
    </submittedName>
</protein>
<organism evidence="1">
    <name type="scientific">marine metagenome</name>
    <dbReference type="NCBI Taxonomy" id="408172"/>
    <lineage>
        <taxon>unclassified sequences</taxon>
        <taxon>metagenomes</taxon>
        <taxon>ecological metagenomes</taxon>
    </lineage>
</organism>
<feature type="non-terminal residue" evidence="1">
    <location>
        <position position="90"/>
    </location>
</feature>
<sequence length="90" mass="10671">MKKRTIYFNDARHYYLFVFEPPMDLQDAWVPIDECAGTSVNTFVYGVSRADGLFYPTKTSMRFGEDIQPFEQNAYYRVWHNMQSLIDRGL</sequence>
<name>A0A382M494_9ZZZZ</name>
<dbReference type="AlphaFoldDB" id="A0A382M494"/>
<dbReference type="EMBL" id="UINC01091172">
    <property type="protein sequence ID" value="SVC43733.1"/>
    <property type="molecule type" value="Genomic_DNA"/>
</dbReference>
<reference evidence="1" key="1">
    <citation type="submission" date="2018-05" db="EMBL/GenBank/DDBJ databases">
        <authorList>
            <person name="Lanie J.A."/>
            <person name="Ng W.-L."/>
            <person name="Kazmierczak K.M."/>
            <person name="Andrzejewski T.M."/>
            <person name="Davidsen T.M."/>
            <person name="Wayne K.J."/>
            <person name="Tettelin H."/>
            <person name="Glass J.I."/>
            <person name="Rusch D."/>
            <person name="Podicherti R."/>
            <person name="Tsui H.-C.T."/>
            <person name="Winkler M.E."/>
        </authorList>
    </citation>
    <scope>NUCLEOTIDE SEQUENCE</scope>
</reference>
<evidence type="ECO:0000313" key="1">
    <source>
        <dbReference type="EMBL" id="SVC43733.1"/>
    </source>
</evidence>
<proteinExistence type="predicted"/>